<dbReference type="EMBL" id="WVTA01000002">
    <property type="protein sequence ID" value="KAK3216452.1"/>
    <property type="molecule type" value="Genomic_DNA"/>
</dbReference>
<proteinExistence type="predicted"/>
<evidence type="ECO:0000313" key="2">
    <source>
        <dbReference type="Proteomes" id="UP001280581"/>
    </source>
</evidence>
<evidence type="ECO:0000313" key="1">
    <source>
        <dbReference type="EMBL" id="KAK3216452.1"/>
    </source>
</evidence>
<accession>A0AAN6M8I8</accession>
<dbReference type="AlphaFoldDB" id="A0AAN6M8I8"/>
<gene>
    <name evidence="1" type="ORF">GRF29_8g3352251</name>
</gene>
<name>A0AAN6M8I8_9PLEO</name>
<dbReference type="Proteomes" id="UP001280581">
    <property type="component" value="Unassembled WGS sequence"/>
</dbReference>
<sequence>MEPPLKRIRLDAQPGILTCIDALCASKGSILRETMLELLTLDPNVETIIRQNYDFLTDKPTDMADVNFDHYAKDLWRKIQRPYTGFQVEEDDDRDEYDIISEQILDWLRAVVSIIRDQSKGDDVSYATKRSALLTLCKIAKIICVSDGEGDQDGGTAVGDWVQEKFMQMNAGPWVYDVIRDIITTLSAQERDDMCREKAGRVTLMERMEELDILARSTDLGLAGEDGTFAELLGGYPRI</sequence>
<protein>
    <submittedName>
        <fullName evidence="1">Uncharacterized protein</fullName>
    </submittedName>
</protein>
<keyword evidence="2" id="KW-1185">Reference proteome</keyword>
<comment type="caution">
    <text evidence="1">The sequence shown here is derived from an EMBL/GenBank/DDBJ whole genome shotgun (WGS) entry which is preliminary data.</text>
</comment>
<reference evidence="1 2" key="1">
    <citation type="submission" date="2021-02" db="EMBL/GenBank/DDBJ databases">
        <title>Genome assembly of Pseudopithomyces chartarum.</title>
        <authorList>
            <person name="Jauregui R."/>
            <person name="Singh J."/>
            <person name="Voisey C."/>
        </authorList>
    </citation>
    <scope>NUCLEOTIDE SEQUENCE [LARGE SCALE GENOMIC DNA]</scope>
    <source>
        <strain evidence="1 2">AGR01</strain>
    </source>
</reference>
<organism evidence="1 2">
    <name type="scientific">Pseudopithomyces chartarum</name>
    <dbReference type="NCBI Taxonomy" id="1892770"/>
    <lineage>
        <taxon>Eukaryota</taxon>
        <taxon>Fungi</taxon>
        <taxon>Dikarya</taxon>
        <taxon>Ascomycota</taxon>
        <taxon>Pezizomycotina</taxon>
        <taxon>Dothideomycetes</taxon>
        <taxon>Pleosporomycetidae</taxon>
        <taxon>Pleosporales</taxon>
        <taxon>Massarineae</taxon>
        <taxon>Didymosphaeriaceae</taxon>
        <taxon>Pseudopithomyces</taxon>
    </lineage>
</organism>